<dbReference type="EMBL" id="CABFNQ020000730">
    <property type="protein sequence ID" value="CAH0027923.1"/>
    <property type="molecule type" value="Genomic_DNA"/>
</dbReference>
<dbReference type="AlphaFoldDB" id="A0A9N9YL25"/>
<name>A0A9N9YL25_9HYPO</name>
<protein>
    <submittedName>
        <fullName evidence="2">Uncharacterized protein</fullName>
    </submittedName>
</protein>
<reference evidence="2" key="1">
    <citation type="submission" date="2021-10" db="EMBL/GenBank/DDBJ databases">
        <authorList>
            <person name="Piombo E."/>
        </authorList>
    </citation>
    <scope>NUCLEOTIDE SEQUENCE</scope>
</reference>
<comment type="caution">
    <text evidence="2">The sequence shown here is derived from an EMBL/GenBank/DDBJ whole genome shotgun (WGS) entry which is preliminary data.</text>
</comment>
<accession>A0A9N9YL25</accession>
<feature type="chain" id="PRO_5040169502" evidence="1">
    <location>
        <begin position="20"/>
        <end position="251"/>
    </location>
</feature>
<feature type="signal peptide" evidence="1">
    <location>
        <begin position="1"/>
        <end position="19"/>
    </location>
</feature>
<evidence type="ECO:0000313" key="2">
    <source>
        <dbReference type="EMBL" id="CAH0027923.1"/>
    </source>
</evidence>
<proteinExistence type="predicted"/>
<evidence type="ECO:0000256" key="1">
    <source>
        <dbReference type="SAM" id="SignalP"/>
    </source>
</evidence>
<keyword evidence="1" id="KW-0732">Signal</keyword>
<sequence>MQLSLITFASLASVTIASASVEERDFWPAHIPLAKRAVSGAEYQCHANCGYTILNAQQSGYCDNSQWKIYYQGCMECAYTYNLWPDYGDGVTSAAKACGLTVSPSPSSGSSQASSTASAQSSAAQTSAAQTSAAQTSAAQTSAAQTSAVQTSAAQTSAAQSTVRSSAAQSSSLAAFASSAVAISSGSVSVSVRKATTPAASATTLVSTTPSLTHGSNSTTSSTSVPTAGAAKNLGSFVVAGAAVLVAVNMM</sequence>
<organism evidence="2 3">
    <name type="scientific">Clonostachys rhizophaga</name>
    <dbReference type="NCBI Taxonomy" id="160324"/>
    <lineage>
        <taxon>Eukaryota</taxon>
        <taxon>Fungi</taxon>
        <taxon>Dikarya</taxon>
        <taxon>Ascomycota</taxon>
        <taxon>Pezizomycotina</taxon>
        <taxon>Sordariomycetes</taxon>
        <taxon>Hypocreomycetidae</taxon>
        <taxon>Hypocreales</taxon>
        <taxon>Bionectriaceae</taxon>
        <taxon>Clonostachys</taxon>
    </lineage>
</organism>
<gene>
    <name evidence="2" type="ORF">CRHIZ90672A_00001894</name>
</gene>
<dbReference type="Proteomes" id="UP000696573">
    <property type="component" value="Unassembled WGS sequence"/>
</dbReference>
<keyword evidence="3" id="KW-1185">Reference proteome</keyword>
<evidence type="ECO:0000313" key="3">
    <source>
        <dbReference type="Proteomes" id="UP000696573"/>
    </source>
</evidence>
<dbReference type="OrthoDB" id="4160690at2759"/>